<protein>
    <submittedName>
        <fullName evidence="1">Phage portal protein</fullName>
    </submittedName>
</protein>
<organism evidence="1 2">
    <name type="scientific">Chryseobacterium oranimense</name>
    <dbReference type="NCBI Taxonomy" id="421058"/>
    <lineage>
        <taxon>Bacteria</taxon>
        <taxon>Pseudomonadati</taxon>
        <taxon>Bacteroidota</taxon>
        <taxon>Flavobacteriia</taxon>
        <taxon>Flavobacteriales</taxon>
        <taxon>Weeksellaceae</taxon>
        <taxon>Chryseobacterium group</taxon>
        <taxon>Chryseobacterium</taxon>
    </lineage>
</organism>
<dbReference type="Proteomes" id="UP000184047">
    <property type="component" value="Unassembled WGS sequence"/>
</dbReference>
<name>A0A1M5X8D2_9FLAO</name>
<accession>A0A1M5X8D2</accession>
<dbReference type="RefSeq" id="WP_073066993.1">
    <property type="nucleotide sequence ID" value="NZ_FQWT01000010.1"/>
</dbReference>
<dbReference type="STRING" id="421058.SAMN05421866_0051"/>
<keyword evidence="2" id="KW-1185">Reference proteome</keyword>
<evidence type="ECO:0000313" key="2">
    <source>
        <dbReference type="Proteomes" id="UP000184047"/>
    </source>
</evidence>
<proteinExistence type="predicted"/>
<evidence type="ECO:0000313" key="1">
    <source>
        <dbReference type="EMBL" id="SHH96059.1"/>
    </source>
</evidence>
<dbReference type="EMBL" id="FQWT01000010">
    <property type="protein sequence ID" value="SHH96059.1"/>
    <property type="molecule type" value="Genomic_DNA"/>
</dbReference>
<dbReference type="AlphaFoldDB" id="A0A1M5X8D2"/>
<gene>
    <name evidence="1" type="ORF">SAMN05421866_0051</name>
</gene>
<reference evidence="2" key="1">
    <citation type="submission" date="2016-11" db="EMBL/GenBank/DDBJ databases">
        <authorList>
            <person name="Varghese N."/>
            <person name="Submissions S."/>
        </authorList>
    </citation>
    <scope>NUCLEOTIDE SEQUENCE [LARGE SCALE GENOMIC DNA]</scope>
    <source>
        <strain evidence="2">DSM 19055</strain>
    </source>
</reference>
<dbReference type="OrthoDB" id="1222174at2"/>
<sequence length="450" mass="51168">MNVFTKIGNVVDTIKHAWDGDYLPYTRLDDGTHAYNYGTSRIDEFLDVVGIKKAYYTPVENLKYYYHNVFFLADCIDLYAETCSQVNIIEIDKNGNEIENSKYVEFLNNPNPFQTLPEFITEMVINTLTTGISIQSGNYFKNGNLKIGSQLYNIDFNRLSMPAIKNPYIVTGKGLQDLDVKERLDGREVRPLKMFELAYFYDRLPQKGFDISSYNPKNYFNPTSRIFPLISSLQTLINSQDTMCYLTNSPVNSVLSPDHGNTSAGGYRPLEGDQKRDAEFKLSGKGPYGAGRGKIGDTIVTNESLKHLDLSRNNAKAQNIEMQDNAKSNIRTRFSIPKDYFFDSTYENKQVSEARFTLGPVKAITDKWLNTLVQKSPEYFNNGNALIGKYDHLPSVIAGKSAEENASALDRAKTTNEVIKAYKEFKLIDPEITWDDFLIAHQFNGFYKVK</sequence>